<keyword evidence="1" id="KW-0472">Membrane</keyword>
<keyword evidence="1" id="KW-0812">Transmembrane</keyword>
<evidence type="ECO:0000313" key="2">
    <source>
        <dbReference type="EMBL" id="NDL57149.1"/>
    </source>
</evidence>
<dbReference type="Proteomes" id="UP000460435">
    <property type="component" value="Unassembled WGS sequence"/>
</dbReference>
<dbReference type="InterPro" id="IPR025498">
    <property type="entry name" value="DUF4389"/>
</dbReference>
<sequence length="208" mass="24484">MDDAYPVQYAVEYPDRPLNRASTFFRLFAAIPILIILGMVSSGTWQWTHETGTLVAAGAGGFLFLPPLLMILFRRKYPLWWFEWNRELHRFGNRVVAYLALMDDRYPSTDDYQAVHLYYQHPDVPNELNRWLPLVKWLLAIPHYIVLFFLDIAAIVMVIIAWFAILITGRYPRDLFTFVEGVIRWHNRVLAYSVVLVTDRYPPFRFGP</sequence>
<reference evidence="2 3" key="1">
    <citation type="submission" date="2019-11" db="EMBL/GenBank/DDBJ databases">
        <authorList>
            <person name="Li X.-J."/>
            <person name="Feng X.-M."/>
        </authorList>
    </citation>
    <scope>NUCLEOTIDE SEQUENCE [LARGE SCALE GENOMIC DNA]</scope>
    <source>
        <strain evidence="2 3">XMNu-373</strain>
    </source>
</reference>
<comment type="caution">
    <text evidence="2">The sequence shown here is derived from an EMBL/GenBank/DDBJ whole genome shotgun (WGS) entry which is preliminary data.</text>
</comment>
<feature type="transmembrane region" description="Helical" evidence="1">
    <location>
        <begin position="141"/>
        <end position="167"/>
    </location>
</feature>
<protein>
    <submittedName>
        <fullName evidence="2">DUF4389 domain-containing protein</fullName>
    </submittedName>
</protein>
<dbReference type="AlphaFoldDB" id="A0A7K3M1J6"/>
<evidence type="ECO:0000256" key="1">
    <source>
        <dbReference type="SAM" id="Phobius"/>
    </source>
</evidence>
<keyword evidence="3" id="KW-1185">Reference proteome</keyword>
<dbReference type="EMBL" id="WLZY01000002">
    <property type="protein sequence ID" value="NDL57149.1"/>
    <property type="molecule type" value="Genomic_DNA"/>
</dbReference>
<proteinExistence type="predicted"/>
<evidence type="ECO:0000313" key="3">
    <source>
        <dbReference type="Proteomes" id="UP000460435"/>
    </source>
</evidence>
<feature type="transmembrane region" description="Helical" evidence="1">
    <location>
        <begin position="52"/>
        <end position="73"/>
    </location>
</feature>
<organism evidence="2 3">
    <name type="scientific">Phytoactinopolyspora mesophila</name>
    <dbReference type="NCBI Taxonomy" id="2650750"/>
    <lineage>
        <taxon>Bacteria</taxon>
        <taxon>Bacillati</taxon>
        <taxon>Actinomycetota</taxon>
        <taxon>Actinomycetes</taxon>
        <taxon>Jiangellales</taxon>
        <taxon>Jiangellaceae</taxon>
        <taxon>Phytoactinopolyspora</taxon>
    </lineage>
</organism>
<gene>
    <name evidence="2" type="ORF">F7O44_08710</name>
</gene>
<accession>A0A7K3M1J6</accession>
<dbReference type="Pfam" id="PF14333">
    <property type="entry name" value="DUF4389"/>
    <property type="match status" value="1"/>
</dbReference>
<name>A0A7K3M1J6_9ACTN</name>
<feature type="transmembrane region" description="Helical" evidence="1">
    <location>
        <begin position="23"/>
        <end position="40"/>
    </location>
</feature>
<dbReference type="RefSeq" id="WP_162449821.1">
    <property type="nucleotide sequence ID" value="NZ_WLZY01000002.1"/>
</dbReference>
<keyword evidence="1" id="KW-1133">Transmembrane helix</keyword>